<dbReference type="Proteomes" id="UP001152798">
    <property type="component" value="Chromosome 4"/>
</dbReference>
<dbReference type="AlphaFoldDB" id="A0A9P0HF47"/>
<protein>
    <recommendedName>
        <fullName evidence="4">Neuropeptide</fullName>
    </recommendedName>
</protein>
<keyword evidence="3" id="KW-1185">Reference proteome</keyword>
<name>A0A9P0HF47_NEZVI</name>
<evidence type="ECO:0008006" key="4">
    <source>
        <dbReference type="Google" id="ProtNLM"/>
    </source>
</evidence>
<accession>A0A9P0HF47</accession>
<evidence type="ECO:0000313" key="2">
    <source>
        <dbReference type="EMBL" id="CAH1400717.1"/>
    </source>
</evidence>
<evidence type="ECO:0000256" key="1">
    <source>
        <dbReference type="SAM" id="SignalP"/>
    </source>
</evidence>
<reference evidence="2" key="1">
    <citation type="submission" date="2022-01" db="EMBL/GenBank/DDBJ databases">
        <authorList>
            <person name="King R."/>
        </authorList>
    </citation>
    <scope>NUCLEOTIDE SEQUENCE</scope>
</reference>
<evidence type="ECO:0000313" key="3">
    <source>
        <dbReference type="Proteomes" id="UP001152798"/>
    </source>
</evidence>
<dbReference type="OrthoDB" id="424543at2759"/>
<feature type="chain" id="PRO_5040469085" description="Neuropeptide" evidence="1">
    <location>
        <begin position="23"/>
        <end position="166"/>
    </location>
</feature>
<sequence>MGYNNSLLAILSVGNLVLQCAAQDVPSFDPEHPLPTVVPHKLGQHQDHTGPLDRPELLTDHTHFVSGPNVHQHHHTGFFHNVPPAPEPSVNSYIATLSYVVGLSNERIPKRLIFAVLNGKRLRGRPKRRWEDCIKADLKGLVLDGERWREVYNKRLVMSASNLRVR</sequence>
<organism evidence="2 3">
    <name type="scientific">Nezara viridula</name>
    <name type="common">Southern green stink bug</name>
    <name type="synonym">Cimex viridulus</name>
    <dbReference type="NCBI Taxonomy" id="85310"/>
    <lineage>
        <taxon>Eukaryota</taxon>
        <taxon>Metazoa</taxon>
        <taxon>Ecdysozoa</taxon>
        <taxon>Arthropoda</taxon>
        <taxon>Hexapoda</taxon>
        <taxon>Insecta</taxon>
        <taxon>Pterygota</taxon>
        <taxon>Neoptera</taxon>
        <taxon>Paraneoptera</taxon>
        <taxon>Hemiptera</taxon>
        <taxon>Heteroptera</taxon>
        <taxon>Panheteroptera</taxon>
        <taxon>Pentatomomorpha</taxon>
        <taxon>Pentatomoidea</taxon>
        <taxon>Pentatomidae</taxon>
        <taxon>Pentatominae</taxon>
        <taxon>Nezara</taxon>
    </lineage>
</organism>
<keyword evidence="1" id="KW-0732">Signal</keyword>
<proteinExistence type="predicted"/>
<dbReference type="EMBL" id="OV725080">
    <property type="protein sequence ID" value="CAH1400717.1"/>
    <property type="molecule type" value="Genomic_DNA"/>
</dbReference>
<feature type="signal peptide" evidence="1">
    <location>
        <begin position="1"/>
        <end position="22"/>
    </location>
</feature>
<gene>
    <name evidence="2" type="ORF">NEZAVI_LOCUS9896</name>
</gene>